<dbReference type="InterPro" id="IPR011051">
    <property type="entry name" value="RmlC_Cupin_sf"/>
</dbReference>
<keyword evidence="1" id="KW-0732">Signal</keyword>
<reference evidence="2" key="1">
    <citation type="journal article" date="2020" name="Stud. Mycol.">
        <title>101 Dothideomycetes genomes: a test case for predicting lifestyles and emergence of pathogens.</title>
        <authorList>
            <person name="Haridas S."/>
            <person name="Albert R."/>
            <person name="Binder M."/>
            <person name="Bloem J."/>
            <person name="Labutti K."/>
            <person name="Salamov A."/>
            <person name="Andreopoulos B."/>
            <person name="Baker S."/>
            <person name="Barry K."/>
            <person name="Bills G."/>
            <person name="Bluhm B."/>
            <person name="Cannon C."/>
            <person name="Castanera R."/>
            <person name="Culley D."/>
            <person name="Daum C."/>
            <person name="Ezra D."/>
            <person name="Gonzalez J."/>
            <person name="Henrissat B."/>
            <person name="Kuo A."/>
            <person name="Liang C."/>
            <person name="Lipzen A."/>
            <person name="Lutzoni F."/>
            <person name="Magnuson J."/>
            <person name="Mondo S."/>
            <person name="Nolan M."/>
            <person name="Ohm R."/>
            <person name="Pangilinan J."/>
            <person name="Park H.-J."/>
            <person name="Ramirez L."/>
            <person name="Alfaro M."/>
            <person name="Sun H."/>
            <person name="Tritt A."/>
            <person name="Yoshinaga Y."/>
            <person name="Zwiers L.-H."/>
            <person name="Turgeon B."/>
            <person name="Goodwin S."/>
            <person name="Spatafora J."/>
            <person name="Crous P."/>
            <person name="Grigoriev I."/>
        </authorList>
    </citation>
    <scope>NUCLEOTIDE SEQUENCE</scope>
    <source>
        <strain evidence="2">CBS 122367</strain>
    </source>
</reference>
<sequence length="381" mass="41082">MRFLPLLPSLLGLVIPSSALRHRDNDNSSLIVTTVPDYIRPYVVHAYTLDGVRLGAQVYRFPVTGPSSGNAFTLISTASPSSTDLGVLPHAHLLHYENFYCLRGRYALWTSKDNLTNGRILTPGDYGAVPHNTTHTFQLLDPFTEMVGVIQPGGFEDLFYFLASANYSSTTYAPFPQGNFTSPGGDAETIAKLEAFDVHARLTFSPPFDFGTNAAVVEGNSENETTIWHDGENELAADSETPFYIAKGYGPKYLATLGSSNTSYAIVEPFITATQSSGNFTEGTITLSQIPAGAEPESYVFSGHTALEVVDGLVGVSVGGFEEMTVLAVGDVVFVPSGRKWSFWGEAAYSKVLYVGQGEEGLASRLVGGATRWESVVWPEA</sequence>
<dbReference type="Gene3D" id="2.60.120.10">
    <property type="entry name" value="Jelly Rolls"/>
    <property type="match status" value="2"/>
</dbReference>
<protein>
    <submittedName>
        <fullName evidence="2">RmlC-like cupin</fullName>
    </submittedName>
</protein>
<feature type="chain" id="PRO_5026307081" evidence="1">
    <location>
        <begin position="20"/>
        <end position="381"/>
    </location>
</feature>
<dbReference type="OrthoDB" id="5370773at2759"/>
<evidence type="ECO:0000313" key="2">
    <source>
        <dbReference type="EMBL" id="KAF2690820.1"/>
    </source>
</evidence>
<evidence type="ECO:0000313" key="3">
    <source>
        <dbReference type="Proteomes" id="UP000799291"/>
    </source>
</evidence>
<dbReference type="InterPro" id="IPR052538">
    <property type="entry name" value="Flavonoid_dioxygenase-like"/>
</dbReference>
<dbReference type="PANTHER" id="PTHR43346:SF1">
    <property type="entry name" value="QUERCETIN 2,3-DIOXYGENASE-RELATED"/>
    <property type="match status" value="1"/>
</dbReference>
<keyword evidence="3" id="KW-1185">Reference proteome</keyword>
<feature type="signal peptide" evidence="1">
    <location>
        <begin position="1"/>
        <end position="19"/>
    </location>
</feature>
<dbReference type="SUPFAM" id="SSF51182">
    <property type="entry name" value="RmlC-like cupins"/>
    <property type="match status" value="1"/>
</dbReference>
<organism evidence="2 3">
    <name type="scientific">Lentithecium fluviatile CBS 122367</name>
    <dbReference type="NCBI Taxonomy" id="1168545"/>
    <lineage>
        <taxon>Eukaryota</taxon>
        <taxon>Fungi</taxon>
        <taxon>Dikarya</taxon>
        <taxon>Ascomycota</taxon>
        <taxon>Pezizomycotina</taxon>
        <taxon>Dothideomycetes</taxon>
        <taxon>Pleosporomycetidae</taxon>
        <taxon>Pleosporales</taxon>
        <taxon>Massarineae</taxon>
        <taxon>Lentitheciaceae</taxon>
        <taxon>Lentithecium</taxon>
    </lineage>
</organism>
<dbReference type="InterPro" id="IPR014710">
    <property type="entry name" value="RmlC-like_jellyroll"/>
</dbReference>
<dbReference type="EMBL" id="MU005570">
    <property type="protein sequence ID" value="KAF2690820.1"/>
    <property type="molecule type" value="Genomic_DNA"/>
</dbReference>
<evidence type="ECO:0000256" key="1">
    <source>
        <dbReference type="SAM" id="SignalP"/>
    </source>
</evidence>
<accession>A0A6G1JKR3</accession>
<gene>
    <name evidence="2" type="ORF">K458DRAFT_482996</name>
</gene>
<dbReference type="AlphaFoldDB" id="A0A6G1JKR3"/>
<dbReference type="CDD" id="cd02215">
    <property type="entry name" value="cupin_QDO_N_C"/>
    <property type="match status" value="1"/>
</dbReference>
<name>A0A6G1JKR3_9PLEO</name>
<dbReference type="PANTHER" id="PTHR43346">
    <property type="entry name" value="LIGAND BINDING DOMAIN PROTEIN, PUTATIVE (AFU_ORTHOLOGUE AFUA_6G14370)-RELATED"/>
    <property type="match status" value="1"/>
</dbReference>
<proteinExistence type="predicted"/>
<dbReference type="Proteomes" id="UP000799291">
    <property type="component" value="Unassembled WGS sequence"/>
</dbReference>